<protein>
    <submittedName>
        <fullName evidence="1">Uncharacterized protein</fullName>
    </submittedName>
</protein>
<proteinExistence type="predicted"/>
<dbReference type="AlphaFoldDB" id="A0A0E9UNS1"/>
<name>A0A0E9UNS1_ANGAN</name>
<accession>A0A0E9UNS1</accession>
<organism evidence="1">
    <name type="scientific">Anguilla anguilla</name>
    <name type="common">European freshwater eel</name>
    <name type="synonym">Muraena anguilla</name>
    <dbReference type="NCBI Taxonomy" id="7936"/>
    <lineage>
        <taxon>Eukaryota</taxon>
        <taxon>Metazoa</taxon>
        <taxon>Chordata</taxon>
        <taxon>Craniata</taxon>
        <taxon>Vertebrata</taxon>
        <taxon>Euteleostomi</taxon>
        <taxon>Actinopterygii</taxon>
        <taxon>Neopterygii</taxon>
        <taxon>Teleostei</taxon>
        <taxon>Anguilliformes</taxon>
        <taxon>Anguillidae</taxon>
        <taxon>Anguilla</taxon>
    </lineage>
</organism>
<evidence type="ECO:0000313" key="1">
    <source>
        <dbReference type="EMBL" id="JAH67437.1"/>
    </source>
</evidence>
<reference evidence="1" key="1">
    <citation type="submission" date="2014-11" db="EMBL/GenBank/DDBJ databases">
        <authorList>
            <person name="Amaro Gonzalez C."/>
        </authorList>
    </citation>
    <scope>NUCLEOTIDE SEQUENCE</scope>
</reference>
<dbReference type="EMBL" id="GBXM01041140">
    <property type="protein sequence ID" value="JAH67437.1"/>
    <property type="molecule type" value="Transcribed_RNA"/>
</dbReference>
<reference evidence="1" key="2">
    <citation type="journal article" date="2015" name="Fish Shellfish Immunol.">
        <title>Early steps in the European eel (Anguilla anguilla)-Vibrio vulnificus interaction in the gills: Role of the RtxA13 toxin.</title>
        <authorList>
            <person name="Callol A."/>
            <person name="Pajuelo D."/>
            <person name="Ebbesson L."/>
            <person name="Teles M."/>
            <person name="MacKenzie S."/>
            <person name="Amaro C."/>
        </authorList>
    </citation>
    <scope>NUCLEOTIDE SEQUENCE</scope>
</reference>
<sequence length="52" mass="6013">MRYASMRFARPPLLNTFMPQMDTPSSCSVCLNSRTPWPSPLKFPRAQNRPND</sequence>